<evidence type="ECO:0000313" key="5">
    <source>
        <dbReference type="Proteomes" id="UP000181976"/>
    </source>
</evidence>
<evidence type="ECO:0000259" key="3">
    <source>
        <dbReference type="Pfam" id="PF19886"/>
    </source>
</evidence>
<evidence type="ECO:0008006" key="6">
    <source>
        <dbReference type="Google" id="ProtNLM"/>
    </source>
</evidence>
<feature type="domain" description="DUF5689" evidence="2">
    <location>
        <begin position="51"/>
        <end position="276"/>
    </location>
</feature>
<dbReference type="eggNOG" id="COG3291">
    <property type="taxonomic scope" value="Bacteria"/>
</dbReference>
<protein>
    <recommendedName>
        <fullName evidence="6">DUF5689 domain-containing protein</fullName>
    </recommendedName>
</protein>
<dbReference type="Pfam" id="PF19886">
    <property type="entry name" value="DUF6359"/>
    <property type="match status" value="3"/>
</dbReference>
<feature type="domain" description="Endonuclease YhcR N-terminal" evidence="3">
    <location>
        <begin position="913"/>
        <end position="1023"/>
    </location>
</feature>
<dbReference type="RefSeq" id="WP_010527904.1">
    <property type="nucleotide sequence ID" value="NZ_AFSL01000064.1"/>
</dbReference>
<dbReference type="EMBL" id="FONA01000003">
    <property type="protein sequence ID" value="SFD88378.1"/>
    <property type="molecule type" value="Genomic_DNA"/>
</dbReference>
<dbReference type="InParanoid" id="A0A1I1W1Y2"/>
<dbReference type="Gene3D" id="2.60.120.200">
    <property type="match status" value="3"/>
</dbReference>
<feature type="region of interest" description="Disordered" evidence="1">
    <location>
        <begin position="886"/>
        <end position="911"/>
    </location>
</feature>
<dbReference type="InterPro" id="IPR045939">
    <property type="entry name" value="YhcR_N"/>
</dbReference>
<dbReference type="eggNOG" id="COG3391">
    <property type="taxonomic scope" value="Bacteria"/>
</dbReference>
<reference evidence="4 5" key="1">
    <citation type="submission" date="2016-10" db="EMBL/GenBank/DDBJ databases">
        <authorList>
            <person name="de Groot N.N."/>
        </authorList>
    </citation>
    <scope>NUCLEOTIDE SEQUENCE [LARGE SCALE GENOMIC DNA]</scope>
    <source>
        <strain evidence="4 5">DSM 19012</strain>
    </source>
</reference>
<dbReference type="NCBIfam" id="NF038128">
    <property type="entry name" value="choice_anch_J"/>
    <property type="match status" value="3"/>
</dbReference>
<dbReference type="AlphaFoldDB" id="A0A1I1W1Y2"/>
<dbReference type="Proteomes" id="UP000181976">
    <property type="component" value="Unassembled WGS sequence"/>
</dbReference>
<organism evidence="4 5">
    <name type="scientific">Thermophagus xiamenensis</name>
    <dbReference type="NCBI Taxonomy" id="385682"/>
    <lineage>
        <taxon>Bacteria</taxon>
        <taxon>Pseudomonadati</taxon>
        <taxon>Bacteroidota</taxon>
        <taxon>Bacteroidia</taxon>
        <taxon>Marinilabiliales</taxon>
        <taxon>Marinilabiliaceae</taxon>
        <taxon>Thermophagus</taxon>
    </lineage>
</organism>
<dbReference type="STRING" id="385682.SAMN05444380_103149"/>
<accession>A0A1I1W1Y2</accession>
<feature type="domain" description="Endonuclease YhcR N-terminal" evidence="3">
    <location>
        <begin position="604"/>
        <end position="714"/>
    </location>
</feature>
<gene>
    <name evidence="4" type="ORF">SAMN05444380_103149</name>
</gene>
<dbReference type="InterPro" id="IPR043744">
    <property type="entry name" value="DUF5689"/>
</dbReference>
<feature type="compositionally biased region" description="Acidic residues" evidence="1">
    <location>
        <begin position="891"/>
        <end position="903"/>
    </location>
</feature>
<dbReference type="eggNOG" id="COG4085">
    <property type="taxonomic scope" value="Bacteria"/>
</dbReference>
<proteinExistence type="predicted"/>
<evidence type="ECO:0000256" key="1">
    <source>
        <dbReference type="SAM" id="MobiDB-lite"/>
    </source>
</evidence>
<name>A0A1I1W1Y2_9BACT</name>
<sequence length="1195" mass="130533">MKIPILRNVLFMKKIGFLFLTLFSLGIFFSACDNEDFDAPPHSEPQYSGESNITIKDFKEKYDEVLVEVTDDDILEGVITANDISGNLYKQIFIEDETGGLMVAIDRNDIYNDFRVGQKIFIETKGLYMGKYGGMPQLGYRYSRNNDGNYSIGQMTWEQVKEKIFKDGYPDPEIVVPAEIDYNDFTEDNYGRLVKLEGVYFDDSGQIFSYPDEEGSVQTLNRVIRFAADESQTVTARMSSAADFASDTIPSGVGTVTGILTIYSGTVQLLVREKDDMDFETNPDGWGIEDSPWSVQYALDNMDQDKVGWVKGYIVGAVADGINEDNPITDNYGIAFEAPFLPNYIVIAASPDETNWENCLVVNLPAGSDMRELVNLSDNADLLGEEIMVYGSIETILGAGGVRIANGTMDEFRIGNIGVEIFSASFASSLEPFTEYSVSGDQKWIWDSYGYAKMTGYDGGTNYANEDWLISPAINLSGYDAANISFEHVSRYSNNNKEDFTLWISSDYTGGVPSSATWTQIVIANYSSGSSWDDWTTTGNLNIPEEFMGKANVYVALKYLSTSSKAGTWEVRNLVIKSGAGETIDDDDPDMTPEGDGSRENPYNLAAVIQNQGVSTESVWIYGYIVGAIDGYSISDAIFEAPFGEANTNLLIAASPDETNPNNCIPVQLPNNSVRPVLNLVDNPDNLGKMVLVFGTLETYFNVPGIKSVSNYVLDGQSGDPDVPDDAILSASFLTTLEPFTAYSVSGDQSWVWDTYGYAKMTGYVSGTYNANEDWLISPAFDLSGYDAANISFQHLSRFGNNTEDFTLWISSDYTGGDPSAATWTQIVIANYSSGSSWDDWTSSGNLNIPEEFMGKANVYIALKYLSTSSQAGTWEVRNLLILPGTGEEIGGGEEPGDTEETPQGDGTQENPYNIAAVIENQDATTEKVWSSGYIVGVLNGSASNAVFEEPFGDVTTNLLIAASPDETDPNNCVPVQLPNNDVRPVLNLADNPDNHGKLVLLYGTLEAYFGLPGIKNVTNYVLDGQSLDDGTDDTPDGTIILEASFASTLSPFTAFSVTGEQTWDIDTGYECAKMSGYSGGAVPNEDWLISSTLDLSSYTAPYIVFEHAINFANDLSTFTLLISDDYNGGDPSSANWEALTIPIMPDGDSWDFVESGNISIPAEYLVGGVTIAFKYVSTDEDAGTWEIKNLFVVE</sequence>
<keyword evidence="5" id="KW-1185">Reference proteome</keyword>
<feature type="domain" description="Endonuclease YhcR N-terminal" evidence="3">
    <location>
        <begin position="295"/>
        <end position="403"/>
    </location>
</feature>
<dbReference type="Pfam" id="PF18942">
    <property type="entry name" value="DUF5689"/>
    <property type="match status" value="1"/>
</dbReference>
<evidence type="ECO:0000259" key="2">
    <source>
        <dbReference type="Pfam" id="PF18942"/>
    </source>
</evidence>
<evidence type="ECO:0000313" key="4">
    <source>
        <dbReference type="EMBL" id="SFD88378.1"/>
    </source>
</evidence>
<dbReference type="PROSITE" id="PS51257">
    <property type="entry name" value="PROKAR_LIPOPROTEIN"/>
    <property type="match status" value="1"/>
</dbReference>